<dbReference type="Gene3D" id="3.90.228.10">
    <property type="match status" value="1"/>
</dbReference>
<evidence type="ECO:0000259" key="1">
    <source>
        <dbReference type="Pfam" id="PF00644"/>
    </source>
</evidence>
<dbReference type="Proteomes" id="UP001160390">
    <property type="component" value="Unassembled WGS sequence"/>
</dbReference>
<gene>
    <name evidence="2" type="ORF">CCHLO57077_00007614</name>
</gene>
<name>A0AA35Q7V1_9HYPO</name>
<dbReference type="InterPro" id="IPR012317">
    <property type="entry name" value="Poly(ADP-ribose)pol_cat_dom"/>
</dbReference>
<dbReference type="SUPFAM" id="SSF56399">
    <property type="entry name" value="ADP-ribosylation"/>
    <property type="match status" value="1"/>
</dbReference>
<dbReference type="EMBL" id="CABFNP030001261">
    <property type="protein sequence ID" value="CAI6094980.1"/>
    <property type="molecule type" value="Genomic_DNA"/>
</dbReference>
<protein>
    <recommendedName>
        <fullName evidence="1">PARP catalytic domain-containing protein</fullName>
    </recommendedName>
</protein>
<dbReference type="GO" id="GO:0003950">
    <property type="term" value="F:NAD+ poly-ADP-ribosyltransferase activity"/>
    <property type="evidence" value="ECO:0007669"/>
    <property type="project" value="InterPro"/>
</dbReference>
<proteinExistence type="predicted"/>
<keyword evidence="3" id="KW-1185">Reference proteome</keyword>
<feature type="domain" description="PARP catalytic" evidence="1">
    <location>
        <begin position="98"/>
        <end position="187"/>
    </location>
</feature>
<evidence type="ECO:0000313" key="2">
    <source>
        <dbReference type="EMBL" id="CAI6094980.1"/>
    </source>
</evidence>
<comment type="caution">
    <text evidence="2">The sequence shown here is derived from an EMBL/GenBank/DDBJ whole genome shotgun (WGS) entry which is preliminary data.</text>
</comment>
<organism evidence="2 3">
    <name type="scientific">Clonostachys chloroleuca</name>
    <dbReference type="NCBI Taxonomy" id="1926264"/>
    <lineage>
        <taxon>Eukaryota</taxon>
        <taxon>Fungi</taxon>
        <taxon>Dikarya</taxon>
        <taxon>Ascomycota</taxon>
        <taxon>Pezizomycotina</taxon>
        <taxon>Sordariomycetes</taxon>
        <taxon>Hypocreomycetidae</taxon>
        <taxon>Hypocreales</taxon>
        <taxon>Bionectriaceae</taxon>
        <taxon>Clonostachys</taxon>
    </lineage>
</organism>
<sequence>MPMTFGRLDPSHHEHKLYTQKFNEGWAHSGKTGQVQAIYMAKGTELRASYRGQRFGKYLKANGNEFKTLFHGTRRSCKNGDGGNTLKPCQDADCYMCSVLNHSFQLKHARADGTLMFGPGIYSSPITSSTSQADRYAMNHHVRSSLHAMFICRVVVTKPQRLTQADNTRTCPDPGYNCVQGLTVQQGGCLQFPEFVVYDESAIVPVGVIMYTRQGWTG</sequence>
<dbReference type="Pfam" id="PF00644">
    <property type="entry name" value="PARP"/>
    <property type="match status" value="1"/>
</dbReference>
<evidence type="ECO:0000313" key="3">
    <source>
        <dbReference type="Proteomes" id="UP001160390"/>
    </source>
</evidence>
<dbReference type="AlphaFoldDB" id="A0AA35Q7V1"/>
<accession>A0AA35Q7V1</accession>
<reference evidence="2" key="1">
    <citation type="submission" date="2023-01" db="EMBL/GenBank/DDBJ databases">
        <authorList>
            <person name="Piombo E."/>
        </authorList>
    </citation>
    <scope>NUCLEOTIDE SEQUENCE</scope>
</reference>